<organism evidence="1 2">
    <name type="scientific">Dentiscutata erythropus</name>
    <dbReference type="NCBI Taxonomy" id="1348616"/>
    <lineage>
        <taxon>Eukaryota</taxon>
        <taxon>Fungi</taxon>
        <taxon>Fungi incertae sedis</taxon>
        <taxon>Mucoromycota</taxon>
        <taxon>Glomeromycotina</taxon>
        <taxon>Glomeromycetes</taxon>
        <taxon>Diversisporales</taxon>
        <taxon>Gigasporaceae</taxon>
        <taxon>Dentiscutata</taxon>
    </lineage>
</organism>
<dbReference type="EMBL" id="CAJVPY010073759">
    <property type="protein sequence ID" value="CAG8829728.1"/>
    <property type="molecule type" value="Genomic_DNA"/>
</dbReference>
<name>A0A9N9PI20_9GLOM</name>
<accession>A0A9N9PI20</accession>
<dbReference type="AlphaFoldDB" id="A0A9N9PI20"/>
<proteinExistence type="predicted"/>
<evidence type="ECO:0000313" key="1">
    <source>
        <dbReference type="EMBL" id="CAG8829728.1"/>
    </source>
</evidence>
<feature type="non-terminal residue" evidence="1">
    <location>
        <position position="84"/>
    </location>
</feature>
<protein>
    <submittedName>
        <fullName evidence="1">12103_t:CDS:1</fullName>
    </submittedName>
</protein>
<dbReference type="OrthoDB" id="10515361at2759"/>
<evidence type="ECO:0000313" key="2">
    <source>
        <dbReference type="Proteomes" id="UP000789405"/>
    </source>
</evidence>
<comment type="caution">
    <text evidence="1">The sequence shown here is derived from an EMBL/GenBank/DDBJ whole genome shotgun (WGS) entry which is preliminary data.</text>
</comment>
<feature type="non-terminal residue" evidence="1">
    <location>
        <position position="1"/>
    </location>
</feature>
<reference evidence="1" key="1">
    <citation type="submission" date="2021-06" db="EMBL/GenBank/DDBJ databases">
        <authorList>
            <person name="Kallberg Y."/>
            <person name="Tangrot J."/>
            <person name="Rosling A."/>
        </authorList>
    </citation>
    <scope>NUCLEOTIDE SEQUENCE</scope>
    <source>
        <strain evidence="1">MA453B</strain>
    </source>
</reference>
<dbReference type="Proteomes" id="UP000789405">
    <property type="component" value="Unassembled WGS sequence"/>
</dbReference>
<keyword evidence="2" id="KW-1185">Reference proteome</keyword>
<sequence>NMENSFFKNVQRNDQYPLLYEATQSIWKAINNSDNSPVELTNHEMDYHYEIDLSMDEHDSSSTSDVDMEITNNKAIELKEVLEK</sequence>
<gene>
    <name evidence="1" type="ORF">DERYTH_LOCUS28740</name>
</gene>